<evidence type="ECO:0000313" key="5">
    <source>
        <dbReference type="EMBL" id="PLC44528.1"/>
    </source>
</evidence>
<keyword evidence="1" id="KW-0805">Transcription regulation</keyword>
<dbReference type="InterPro" id="IPR036388">
    <property type="entry name" value="WH-like_DNA-bd_sf"/>
</dbReference>
<dbReference type="PANTHER" id="PTHR33204:SF18">
    <property type="entry name" value="TRANSCRIPTIONAL REGULATORY PROTEIN"/>
    <property type="match status" value="1"/>
</dbReference>
<evidence type="ECO:0000256" key="2">
    <source>
        <dbReference type="ARBA" id="ARBA00023125"/>
    </source>
</evidence>
<sequence>MSDRLPVDLENCSIAAALKLVGEKWTLLVLRDVFSGVRRFDDFQERLQCSTAVLSNRLKALVSAGLLRRTPYRDPGDRERFEYRPTRAAVELLPVLVGLMQWGDAHLTETGIGPAEVRSRMTGLKVRAALVDEDGNLTAPSDMLMRPTERSV</sequence>
<keyword evidence="3" id="KW-0804">Transcription</keyword>
<dbReference type="Pfam" id="PF01638">
    <property type="entry name" value="HxlR"/>
    <property type="match status" value="1"/>
</dbReference>
<evidence type="ECO:0000259" key="4">
    <source>
        <dbReference type="PROSITE" id="PS51118"/>
    </source>
</evidence>
<feature type="domain" description="HTH hxlR-type" evidence="4">
    <location>
        <begin position="12"/>
        <end position="111"/>
    </location>
</feature>
<dbReference type="AlphaFoldDB" id="A0A2N4TXW1"/>
<keyword evidence="2" id="KW-0238">DNA-binding</keyword>
<comment type="caution">
    <text evidence="5">The sequence shown here is derived from an EMBL/GenBank/DDBJ whole genome shotgun (WGS) entry which is preliminary data.</text>
</comment>
<evidence type="ECO:0000256" key="1">
    <source>
        <dbReference type="ARBA" id="ARBA00023015"/>
    </source>
</evidence>
<proteinExistence type="predicted"/>
<organism evidence="5 6">
    <name type="scientific">Ralstonia pickettii</name>
    <name type="common">Burkholderia pickettii</name>
    <dbReference type="NCBI Taxonomy" id="329"/>
    <lineage>
        <taxon>Bacteria</taxon>
        <taxon>Pseudomonadati</taxon>
        <taxon>Pseudomonadota</taxon>
        <taxon>Betaproteobacteria</taxon>
        <taxon>Burkholderiales</taxon>
        <taxon>Burkholderiaceae</taxon>
        <taxon>Ralstonia</taxon>
    </lineage>
</organism>
<dbReference type="RefSeq" id="WP_102064939.1">
    <property type="nucleotide sequence ID" value="NZ_PKQE01000001.1"/>
</dbReference>
<protein>
    <submittedName>
        <fullName evidence="5">Transcriptional regulator</fullName>
    </submittedName>
</protein>
<dbReference type="PROSITE" id="PS51118">
    <property type="entry name" value="HTH_HXLR"/>
    <property type="match status" value="1"/>
</dbReference>
<dbReference type="PANTHER" id="PTHR33204">
    <property type="entry name" value="TRANSCRIPTIONAL REGULATOR, MARR FAMILY"/>
    <property type="match status" value="1"/>
</dbReference>
<gene>
    <name evidence="5" type="ORF">C0Q88_07565</name>
</gene>
<accession>A0A2N4TXW1</accession>
<dbReference type="InterPro" id="IPR036390">
    <property type="entry name" value="WH_DNA-bd_sf"/>
</dbReference>
<dbReference type="SUPFAM" id="SSF46785">
    <property type="entry name" value="Winged helix' DNA-binding domain"/>
    <property type="match status" value="1"/>
</dbReference>
<reference evidence="5 6" key="1">
    <citation type="submission" date="2017-12" db="EMBL/GenBank/DDBJ databases">
        <title>Draft genome sequence of Ralstonia pickettii 52.</title>
        <authorList>
            <person name="Zheng B."/>
        </authorList>
    </citation>
    <scope>NUCLEOTIDE SEQUENCE [LARGE SCALE GENOMIC DNA]</scope>
    <source>
        <strain evidence="5 6">52</strain>
    </source>
</reference>
<evidence type="ECO:0000313" key="6">
    <source>
        <dbReference type="Proteomes" id="UP000234456"/>
    </source>
</evidence>
<dbReference type="GO" id="GO:0003677">
    <property type="term" value="F:DNA binding"/>
    <property type="evidence" value="ECO:0007669"/>
    <property type="project" value="UniProtKB-KW"/>
</dbReference>
<dbReference type="InterPro" id="IPR002577">
    <property type="entry name" value="HTH_HxlR"/>
</dbReference>
<dbReference type="OrthoDB" id="9807069at2"/>
<dbReference type="Proteomes" id="UP000234456">
    <property type="component" value="Unassembled WGS sequence"/>
</dbReference>
<evidence type="ECO:0000256" key="3">
    <source>
        <dbReference type="ARBA" id="ARBA00023163"/>
    </source>
</evidence>
<name>A0A2N4TXW1_RALPI</name>
<dbReference type="Gene3D" id="1.10.10.10">
    <property type="entry name" value="Winged helix-like DNA-binding domain superfamily/Winged helix DNA-binding domain"/>
    <property type="match status" value="1"/>
</dbReference>
<dbReference type="EMBL" id="PKQE01000001">
    <property type="protein sequence ID" value="PLC44528.1"/>
    <property type="molecule type" value="Genomic_DNA"/>
</dbReference>